<name>A0A9D9H6I1_9BACT</name>
<dbReference type="InterPro" id="IPR001539">
    <property type="entry name" value="Peptidase_U32"/>
</dbReference>
<comment type="caution">
    <text evidence="2">The sequence shown here is derived from an EMBL/GenBank/DDBJ whole genome shotgun (WGS) entry which is preliminary data.</text>
</comment>
<dbReference type="AlphaFoldDB" id="A0A9D9H6I1"/>
<evidence type="ECO:0000259" key="1">
    <source>
        <dbReference type="Pfam" id="PF12392"/>
    </source>
</evidence>
<dbReference type="Proteomes" id="UP000823636">
    <property type="component" value="Unassembled WGS sequence"/>
</dbReference>
<reference evidence="2" key="1">
    <citation type="submission" date="2020-10" db="EMBL/GenBank/DDBJ databases">
        <authorList>
            <person name="Gilroy R."/>
        </authorList>
    </citation>
    <scope>NUCLEOTIDE SEQUENCE</scope>
    <source>
        <strain evidence="2">G3-4614</strain>
    </source>
</reference>
<dbReference type="Pfam" id="PF12392">
    <property type="entry name" value="DUF3656"/>
    <property type="match status" value="1"/>
</dbReference>
<organism evidence="2 3">
    <name type="scientific">Candidatus Caccoplasma merdipullorum</name>
    <dbReference type="NCBI Taxonomy" id="2840718"/>
    <lineage>
        <taxon>Bacteria</taxon>
        <taxon>Pseudomonadati</taxon>
        <taxon>Bacteroidota</taxon>
        <taxon>Bacteroidia</taxon>
        <taxon>Bacteroidales</taxon>
        <taxon>Bacteroidaceae</taxon>
        <taxon>Bacteroidaceae incertae sedis</taxon>
        <taxon>Candidatus Caccoplasma</taxon>
    </lineage>
</organism>
<proteinExistence type="predicted"/>
<dbReference type="EMBL" id="JADIMW010000051">
    <property type="protein sequence ID" value="MBO8438171.1"/>
    <property type="molecule type" value="Genomic_DNA"/>
</dbReference>
<reference evidence="2" key="2">
    <citation type="journal article" date="2021" name="PeerJ">
        <title>Extensive microbial diversity within the chicken gut microbiome revealed by metagenomics and culture.</title>
        <authorList>
            <person name="Gilroy R."/>
            <person name="Ravi A."/>
            <person name="Getino M."/>
            <person name="Pursley I."/>
            <person name="Horton D.L."/>
            <person name="Alikhan N.F."/>
            <person name="Baker D."/>
            <person name="Gharbi K."/>
            <person name="Hall N."/>
            <person name="Watson M."/>
            <person name="Adriaenssens E.M."/>
            <person name="Foster-Nyarko E."/>
            <person name="Jarju S."/>
            <person name="Secka A."/>
            <person name="Antonio M."/>
            <person name="Oren A."/>
            <person name="Chaudhuri R.R."/>
            <person name="La Ragione R."/>
            <person name="Hildebrand F."/>
            <person name="Pallen M.J."/>
        </authorList>
    </citation>
    <scope>NUCLEOTIDE SEQUENCE</scope>
    <source>
        <strain evidence="2">G3-4614</strain>
    </source>
</reference>
<gene>
    <name evidence="2" type="ORF">IAC54_04645</name>
</gene>
<dbReference type="PANTHER" id="PTHR30217">
    <property type="entry name" value="PEPTIDASE U32 FAMILY"/>
    <property type="match status" value="1"/>
</dbReference>
<dbReference type="PANTHER" id="PTHR30217:SF10">
    <property type="entry name" value="23S RRNA 5-HYDROXYCYTIDINE C2501 SYNTHASE"/>
    <property type="match status" value="1"/>
</dbReference>
<dbReference type="PROSITE" id="PS01276">
    <property type="entry name" value="PEPTIDASE_U32"/>
    <property type="match status" value="1"/>
</dbReference>
<accession>A0A9D9H6I1</accession>
<sequence length="606" mass="67990">MRERRPIELLSPARDIATAKEAILHGADAVYIGAPRFGARAAAGNTIDDIATLVEYAHFYRVKVYVALNTILRDDELAEAEKIIHDLYRAGVDALIIQDMAIMKLDIPPIPLHASTQCDNDSIQKVRFLQEAGFTQVVLARELTLKKIKEIADNTDVPLEVFIHGALCVSYSGRCYLSRALSGRSANRGECAQCCRLPYELSDAQGNTLVKEAYLLSLKDMNRGEYLEELLDAGVTSLKIEGRLKDAAYVKNITAYYRQLLDGIFARRSEYRRSSAGKSKIKFTPDPNKSFNRGFTPYFSDMPSFKTISSRFTPKSTGEYIGTLTGTNGRGLKLTNASVMHNGDGVLYKTPQGEVGGFRVNRVSEDTIYPAEEKKLPQGTEVYRNYDSEFEKQLSQPTAERHIPITAELSYNGRHLVLQLTDDEGITIKAEETLLQVEAAKQPQDDNQRRQLSKLGGTGYKAEETILHDTGKLFIPSSQLAALRRKAVADLTTTRSKKYTREKPGIRNTPAYPQKKLTYTANIYNTAAEQFYKECGVESISPAYEANPEKGVPLMHTKYCIRREFGQCPQNNQKAEWKSPLWLKNGNTRLRLDFDCKQCIMTVTKP</sequence>
<feature type="domain" description="Peptidase U32 collagenase" evidence="1">
    <location>
        <begin position="382"/>
        <end position="495"/>
    </location>
</feature>
<dbReference type="InterPro" id="IPR051454">
    <property type="entry name" value="RNA/ubiquinone_mod_enzymes"/>
</dbReference>
<evidence type="ECO:0000313" key="3">
    <source>
        <dbReference type="Proteomes" id="UP000823636"/>
    </source>
</evidence>
<evidence type="ECO:0000313" key="2">
    <source>
        <dbReference type="EMBL" id="MBO8438171.1"/>
    </source>
</evidence>
<dbReference type="Pfam" id="PF01136">
    <property type="entry name" value="Peptidase_U32"/>
    <property type="match status" value="1"/>
</dbReference>
<protein>
    <submittedName>
        <fullName evidence="2">U32 family peptidase</fullName>
    </submittedName>
</protein>
<dbReference type="InterPro" id="IPR020988">
    <property type="entry name" value="Pept_U32_collagenase"/>
</dbReference>